<comment type="subunit">
    <text evidence="4">Homohexamer.</text>
</comment>
<evidence type="ECO:0000256" key="1">
    <source>
        <dbReference type="ARBA" id="ARBA00000644"/>
    </source>
</evidence>
<dbReference type="PANTHER" id="PTHR11280">
    <property type="entry name" value="GLUCOSAMINE-6-PHOSPHATE ISOMERASE"/>
    <property type="match status" value="1"/>
</dbReference>
<keyword evidence="2 4" id="KW-0378">Hydrolase</keyword>
<dbReference type="NCBIfam" id="TIGR00502">
    <property type="entry name" value="nagB"/>
    <property type="match status" value="1"/>
</dbReference>
<dbReference type="InterPro" id="IPR037171">
    <property type="entry name" value="NagB/RpiA_transferase-like"/>
</dbReference>
<feature type="active site" description="Proton acceptor; for ring-opening step" evidence="4">
    <location>
        <position position="138"/>
    </location>
</feature>
<dbReference type="PROSITE" id="PS01161">
    <property type="entry name" value="GLC_GALNAC_ISOMERASE"/>
    <property type="match status" value="1"/>
</dbReference>
<feature type="domain" description="Glucosamine/galactosamine-6-phosphate isomerase" evidence="5">
    <location>
        <begin position="11"/>
        <end position="227"/>
    </location>
</feature>
<dbReference type="GO" id="GO:0004342">
    <property type="term" value="F:glucosamine-6-phosphate deaminase activity"/>
    <property type="evidence" value="ECO:0007669"/>
    <property type="project" value="UniProtKB-UniRule"/>
</dbReference>
<evidence type="ECO:0000256" key="4">
    <source>
        <dbReference type="HAMAP-Rule" id="MF_01241"/>
    </source>
</evidence>
<comment type="caution">
    <text evidence="4">Lacks conserved residue(s) required for the propagation of feature annotation.</text>
</comment>
<dbReference type="CDD" id="cd01399">
    <property type="entry name" value="GlcN6P_deaminase"/>
    <property type="match status" value="1"/>
</dbReference>
<reference evidence="6 7" key="1">
    <citation type="submission" date="2019-08" db="EMBL/GenBank/DDBJ databases">
        <title>Bioinformatics analysis of the strain L3 and L5.</title>
        <authorList>
            <person name="Li X."/>
        </authorList>
    </citation>
    <scope>NUCLEOTIDE SEQUENCE [LARGE SCALE GENOMIC DNA]</scope>
    <source>
        <strain evidence="6 7">L5</strain>
    </source>
</reference>
<dbReference type="FunFam" id="3.40.50.1360:FF:000003">
    <property type="entry name" value="Glucosamine-6-phosphate deaminase"/>
    <property type="match status" value="1"/>
</dbReference>
<dbReference type="AlphaFoldDB" id="A0A7V7FZ58"/>
<feature type="active site" description="For ring-opening step" evidence="4">
    <location>
        <position position="143"/>
    </location>
</feature>
<dbReference type="EC" id="3.5.99.6" evidence="4"/>
<dbReference type="EMBL" id="VTPY01000004">
    <property type="protein sequence ID" value="KAA0011942.1"/>
    <property type="molecule type" value="Genomic_DNA"/>
</dbReference>
<comment type="pathway">
    <text evidence="4">Amino-sugar metabolism; N-acetylneuraminate degradation; D-fructose 6-phosphate from N-acetylneuraminate: step 5/5.</text>
</comment>
<name>A0A7V7FZ58_9GAMM</name>
<organism evidence="6 7">
    <name type="scientific">Billgrantia pellis</name>
    <dbReference type="NCBI Taxonomy" id="2606936"/>
    <lineage>
        <taxon>Bacteria</taxon>
        <taxon>Pseudomonadati</taxon>
        <taxon>Pseudomonadota</taxon>
        <taxon>Gammaproteobacteria</taxon>
        <taxon>Oceanospirillales</taxon>
        <taxon>Halomonadaceae</taxon>
        <taxon>Billgrantia</taxon>
    </lineage>
</organism>
<dbReference type="GO" id="GO:0006043">
    <property type="term" value="P:glucosamine catabolic process"/>
    <property type="evidence" value="ECO:0007669"/>
    <property type="project" value="TreeGrafter"/>
</dbReference>
<accession>A0A7V7FZ58</accession>
<proteinExistence type="inferred from homology"/>
<dbReference type="GO" id="GO:0019262">
    <property type="term" value="P:N-acetylneuraminate catabolic process"/>
    <property type="evidence" value="ECO:0007669"/>
    <property type="project" value="UniProtKB-UniRule"/>
</dbReference>
<evidence type="ECO:0000313" key="7">
    <source>
        <dbReference type="Proteomes" id="UP000486760"/>
    </source>
</evidence>
<dbReference type="GO" id="GO:0042802">
    <property type="term" value="F:identical protein binding"/>
    <property type="evidence" value="ECO:0007669"/>
    <property type="project" value="TreeGrafter"/>
</dbReference>
<gene>
    <name evidence="4 6" type="primary">nagB</name>
    <name evidence="6" type="ORF">F0A17_11620</name>
</gene>
<protein>
    <recommendedName>
        <fullName evidence="4">Glucosamine-6-phosphate deaminase</fullName>
        <ecNumber evidence="4">3.5.99.6</ecNumber>
    </recommendedName>
    <alternativeName>
        <fullName evidence="4">GlcN6P deaminase</fullName>
        <shortName evidence="4">GNPDA</shortName>
    </alternativeName>
    <alternativeName>
        <fullName evidence="4">Glucosamine-6-phosphate isomerase</fullName>
    </alternativeName>
</protein>
<dbReference type="InterPro" id="IPR004547">
    <property type="entry name" value="Glucosamine6P_isomerase"/>
</dbReference>
<dbReference type="GO" id="GO:0005737">
    <property type="term" value="C:cytoplasm"/>
    <property type="evidence" value="ECO:0007669"/>
    <property type="project" value="TreeGrafter"/>
</dbReference>
<dbReference type="HAMAP" id="MF_01241">
    <property type="entry name" value="GlcN6P_deamin"/>
    <property type="match status" value="1"/>
</dbReference>
<dbReference type="Proteomes" id="UP000486760">
    <property type="component" value="Unassembled WGS sequence"/>
</dbReference>
<dbReference type="GO" id="GO:0005975">
    <property type="term" value="P:carbohydrate metabolic process"/>
    <property type="evidence" value="ECO:0007669"/>
    <property type="project" value="InterPro"/>
</dbReference>
<dbReference type="Pfam" id="PF01182">
    <property type="entry name" value="Glucosamine_iso"/>
    <property type="match status" value="1"/>
</dbReference>
<evidence type="ECO:0000256" key="3">
    <source>
        <dbReference type="ARBA" id="ARBA00023277"/>
    </source>
</evidence>
<dbReference type="PANTHER" id="PTHR11280:SF5">
    <property type="entry name" value="GLUCOSAMINE-6-PHOSPHATE ISOMERASE"/>
    <property type="match status" value="1"/>
</dbReference>
<dbReference type="Gene3D" id="3.40.50.1360">
    <property type="match status" value="1"/>
</dbReference>
<feature type="active site" description="Proton acceptor; for enolization step" evidence="4">
    <location>
        <position position="67"/>
    </location>
</feature>
<sequence length="258" mass="27666">MDLIIVRNTERMARIGADLIQRQLATKPDSVLGLATGATPLNLYREMVARHRRGRLTLERAITFNLDEYLGLGPEHPASYASYMRRHLFGPMGLDPARAHLPNGTAAAPEAEAKCYEARLQAVGGIDLQLLGIGLNGHIGFNEPGSALDSRARVVCLSATTRAANQRYFPLDESTPTHAITLGIGTIMEARRLLLLASGSAKAAAVSDALEGPITPEVPASVVQRHPRVTVLIDAEAATALSPIMRRQAREPDAIAVS</sequence>
<evidence type="ECO:0000259" key="5">
    <source>
        <dbReference type="Pfam" id="PF01182"/>
    </source>
</evidence>
<evidence type="ECO:0000256" key="2">
    <source>
        <dbReference type="ARBA" id="ARBA00022801"/>
    </source>
</evidence>
<dbReference type="SUPFAM" id="SSF100950">
    <property type="entry name" value="NagB/RpiA/CoA transferase-like"/>
    <property type="match status" value="1"/>
</dbReference>
<dbReference type="UniPathway" id="UPA00629">
    <property type="reaction ID" value="UER00684"/>
</dbReference>
<evidence type="ECO:0000313" key="6">
    <source>
        <dbReference type="EMBL" id="KAA0011942.1"/>
    </source>
</evidence>
<dbReference type="RefSeq" id="WP_149328503.1">
    <property type="nucleotide sequence ID" value="NZ_VTPY01000004.1"/>
</dbReference>
<comment type="similarity">
    <text evidence="4">Belongs to the glucosamine/galactosamine-6-phosphate isomerase family. NagB subfamily.</text>
</comment>
<dbReference type="GO" id="GO:0006046">
    <property type="term" value="P:N-acetylglucosamine catabolic process"/>
    <property type="evidence" value="ECO:0007669"/>
    <property type="project" value="UniProtKB-UniRule"/>
</dbReference>
<dbReference type="InterPro" id="IPR018321">
    <property type="entry name" value="Glucosamine6P_isomerase_CS"/>
</dbReference>
<keyword evidence="3 4" id="KW-0119">Carbohydrate metabolism</keyword>
<dbReference type="InterPro" id="IPR006148">
    <property type="entry name" value="Glc/Gal-6P_isomerase"/>
</dbReference>
<keyword evidence="7" id="KW-1185">Reference proteome</keyword>
<comment type="function">
    <text evidence="4">Catalyzes the reversible isomerization-deamination of glucosamine 6-phosphate (GlcN6P) to form fructose 6-phosphate (Fru6P) and ammonium ion.</text>
</comment>
<feature type="active site" description="For ring-opening step" evidence="4">
    <location>
        <position position="136"/>
    </location>
</feature>
<comment type="caution">
    <text evidence="6">The sequence shown here is derived from an EMBL/GenBank/DDBJ whole genome shotgun (WGS) entry which is preliminary data.</text>
</comment>
<comment type="catalytic activity">
    <reaction evidence="1 4">
        <text>alpha-D-glucosamine 6-phosphate + H2O = beta-D-fructose 6-phosphate + NH4(+)</text>
        <dbReference type="Rhea" id="RHEA:12172"/>
        <dbReference type="ChEBI" id="CHEBI:15377"/>
        <dbReference type="ChEBI" id="CHEBI:28938"/>
        <dbReference type="ChEBI" id="CHEBI:57634"/>
        <dbReference type="ChEBI" id="CHEBI:75989"/>
        <dbReference type="EC" id="3.5.99.6"/>
    </reaction>
</comment>